<evidence type="ECO:0000313" key="4">
    <source>
        <dbReference type="Proteomes" id="UP001596455"/>
    </source>
</evidence>
<dbReference type="PANTHER" id="PTHR39159:SF1">
    <property type="entry name" value="UPF0374 PROTEIN YGAC"/>
    <property type="match status" value="1"/>
</dbReference>
<keyword evidence="1" id="KW-0378">Hydrolase</keyword>
<dbReference type="InterPro" id="IPR035930">
    <property type="entry name" value="FomD-like_sf"/>
</dbReference>
<dbReference type="PANTHER" id="PTHR39159">
    <property type="match status" value="1"/>
</dbReference>
<evidence type="ECO:0000313" key="3">
    <source>
        <dbReference type="EMBL" id="MFC7406677.1"/>
    </source>
</evidence>
<sequence>MDHPVQVVEDRGDEFAVLLSPGSEFTFYEHPEGTHPWAGQRAWRGPEVLQLYRVGLWYSVWMFFDETTFRNWYINFEAPVVRHREGFATDDYGLDLIVDTDQSMIWKDVEDLDAMLADGRLEPATVLGVLAAAREVAGLIRTGDRWWAPWDEWTPADLDA</sequence>
<evidence type="ECO:0000256" key="1">
    <source>
        <dbReference type="ARBA" id="ARBA00022801"/>
    </source>
</evidence>
<dbReference type="Pfam" id="PF04167">
    <property type="entry name" value="DUF402"/>
    <property type="match status" value="1"/>
</dbReference>
<proteinExistence type="predicted"/>
<comment type="caution">
    <text evidence="3">The sequence shown here is derived from an EMBL/GenBank/DDBJ whole genome shotgun (WGS) entry which is preliminary data.</text>
</comment>
<protein>
    <submittedName>
        <fullName evidence="3">DUF402 domain-containing protein</fullName>
    </submittedName>
</protein>
<name>A0ABW2QD04_9MICO</name>
<dbReference type="InterPro" id="IPR007295">
    <property type="entry name" value="DUF402"/>
</dbReference>
<dbReference type="RefSeq" id="WP_382396211.1">
    <property type="nucleotide sequence ID" value="NZ_JBHTCQ010000004.1"/>
</dbReference>
<dbReference type="InterPro" id="IPR050212">
    <property type="entry name" value="Ntdp-like"/>
</dbReference>
<reference evidence="4" key="1">
    <citation type="journal article" date="2019" name="Int. J. Syst. Evol. Microbiol.">
        <title>The Global Catalogue of Microorganisms (GCM) 10K type strain sequencing project: providing services to taxonomists for standard genome sequencing and annotation.</title>
        <authorList>
            <consortium name="The Broad Institute Genomics Platform"/>
            <consortium name="The Broad Institute Genome Sequencing Center for Infectious Disease"/>
            <person name="Wu L."/>
            <person name="Ma J."/>
        </authorList>
    </citation>
    <scope>NUCLEOTIDE SEQUENCE [LARGE SCALE GENOMIC DNA]</scope>
    <source>
        <strain evidence="4">JCM 1490</strain>
    </source>
</reference>
<dbReference type="SUPFAM" id="SSF159234">
    <property type="entry name" value="FomD-like"/>
    <property type="match status" value="1"/>
</dbReference>
<dbReference type="Proteomes" id="UP001596455">
    <property type="component" value="Unassembled WGS sequence"/>
</dbReference>
<dbReference type="Gene3D" id="2.40.380.10">
    <property type="entry name" value="FomD-like"/>
    <property type="match status" value="1"/>
</dbReference>
<accession>A0ABW2QD04</accession>
<organism evidence="3 4">
    <name type="scientific">Georgenia alba</name>
    <dbReference type="NCBI Taxonomy" id="2233858"/>
    <lineage>
        <taxon>Bacteria</taxon>
        <taxon>Bacillati</taxon>
        <taxon>Actinomycetota</taxon>
        <taxon>Actinomycetes</taxon>
        <taxon>Micrococcales</taxon>
        <taxon>Bogoriellaceae</taxon>
        <taxon>Georgenia</taxon>
    </lineage>
</organism>
<feature type="domain" description="DUF402" evidence="2">
    <location>
        <begin position="28"/>
        <end position="143"/>
    </location>
</feature>
<gene>
    <name evidence="3" type="ORF">ACFQQL_16275</name>
</gene>
<dbReference type="EMBL" id="JBHTCQ010000004">
    <property type="protein sequence ID" value="MFC7406677.1"/>
    <property type="molecule type" value="Genomic_DNA"/>
</dbReference>
<keyword evidence="4" id="KW-1185">Reference proteome</keyword>
<evidence type="ECO:0000259" key="2">
    <source>
        <dbReference type="Pfam" id="PF04167"/>
    </source>
</evidence>